<name>A0A223S797_9ACTN</name>
<dbReference type="RefSeq" id="WP_017619085.1">
    <property type="nucleotide sequence ID" value="NZ_ANBG01000223.1"/>
</dbReference>
<dbReference type="Proteomes" id="UP000215005">
    <property type="component" value="Chromosome"/>
</dbReference>
<accession>A0A223S797</accession>
<reference evidence="1 2" key="1">
    <citation type="submission" date="2017-08" db="EMBL/GenBank/DDBJ databases">
        <title>The complete genome sequence of Nocardiopsis gilva YIM 90087.</title>
        <authorList>
            <person name="Yin M."/>
            <person name="Tang S."/>
        </authorList>
    </citation>
    <scope>NUCLEOTIDE SEQUENCE [LARGE SCALE GENOMIC DNA]</scope>
    <source>
        <strain evidence="1 2">YIM 90087</strain>
    </source>
</reference>
<dbReference type="KEGG" id="ngv:CDO52_15455"/>
<gene>
    <name evidence="1" type="ORF">CDO52_15455</name>
</gene>
<evidence type="ECO:0000313" key="2">
    <source>
        <dbReference type="Proteomes" id="UP000215005"/>
    </source>
</evidence>
<organism evidence="1 2">
    <name type="scientific">Nocardiopsis gilva YIM 90087</name>
    <dbReference type="NCBI Taxonomy" id="1235441"/>
    <lineage>
        <taxon>Bacteria</taxon>
        <taxon>Bacillati</taxon>
        <taxon>Actinomycetota</taxon>
        <taxon>Actinomycetes</taxon>
        <taxon>Streptosporangiales</taxon>
        <taxon>Nocardiopsidaceae</taxon>
        <taxon>Nocardiopsis</taxon>
    </lineage>
</organism>
<protein>
    <submittedName>
        <fullName evidence="1">Uncharacterized protein</fullName>
    </submittedName>
</protein>
<keyword evidence="2" id="KW-1185">Reference proteome</keyword>
<dbReference type="EMBL" id="CP022753">
    <property type="protein sequence ID" value="ASU83995.1"/>
    <property type="molecule type" value="Genomic_DNA"/>
</dbReference>
<sequence>MAMSESAASHAAKLDEARRALAEQFAEHGPPTDDARAWAREALASTGVGRVESAEETLARREALARLDAISAGESA</sequence>
<proteinExistence type="predicted"/>
<dbReference type="AlphaFoldDB" id="A0A223S797"/>
<evidence type="ECO:0000313" key="1">
    <source>
        <dbReference type="EMBL" id="ASU83995.1"/>
    </source>
</evidence>